<evidence type="ECO:0000259" key="5">
    <source>
        <dbReference type="Pfam" id="PF00046"/>
    </source>
</evidence>
<evidence type="ECO:0000256" key="4">
    <source>
        <dbReference type="RuleBase" id="RU000682"/>
    </source>
</evidence>
<evidence type="ECO:0000313" key="7">
    <source>
        <dbReference type="Proteomes" id="UP000326062"/>
    </source>
</evidence>
<dbReference type="GO" id="GO:0005634">
    <property type="term" value="C:nucleus"/>
    <property type="evidence" value="ECO:0007669"/>
    <property type="project" value="UniProtKB-SubCell"/>
</dbReference>
<dbReference type="Proteomes" id="UP000326062">
    <property type="component" value="Chromosome 1"/>
</dbReference>
<dbReference type="InterPro" id="IPR009057">
    <property type="entry name" value="Homeodomain-like_sf"/>
</dbReference>
<dbReference type="InterPro" id="IPR050255">
    <property type="entry name" value="POU_domain_TF"/>
</dbReference>
<keyword evidence="2 4" id="KW-0371">Homeobox</keyword>
<dbReference type="PANTHER" id="PTHR11636:SF86">
    <property type="entry name" value="POU DOMAIN, CLASS 5, TRANSCRIPTION FACTOR 1-RELATED"/>
    <property type="match status" value="1"/>
</dbReference>
<keyword evidence="7" id="KW-1185">Reference proteome</keyword>
<proteinExistence type="predicted"/>
<dbReference type="Pfam" id="PF00046">
    <property type="entry name" value="Homeodomain"/>
    <property type="match status" value="1"/>
</dbReference>
<dbReference type="Gene3D" id="1.10.10.60">
    <property type="entry name" value="Homeodomain-like"/>
    <property type="match status" value="1"/>
</dbReference>
<dbReference type="InterPro" id="IPR001356">
    <property type="entry name" value="HD"/>
</dbReference>
<accession>A0A5J5N108</accession>
<reference evidence="6 7" key="1">
    <citation type="submission" date="2019-06" db="EMBL/GenBank/DDBJ databases">
        <title>Discovery of a novel chromosome fission-fusion reversal in muntjac.</title>
        <authorList>
            <person name="Mudd A.B."/>
            <person name="Bredeson J.V."/>
            <person name="Baum R."/>
            <person name="Hockemeyer D."/>
            <person name="Rokhsar D.S."/>
        </authorList>
    </citation>
    <scope>NUCLEOTIDE SEQUENCE [LARGE SCALE GENOMIC DNA]</scope>
    <source>
        <strain evidence="6">UCam_UCB_Mr</strain>
        <tissue evidence="6">Fibroblast cell line</tissue>
    </source>
</reference>
<dbReference type="AlphaFoldDB" id="A0A5J5N108"/>
<sequence length="145" mass="16319">MKLEPIIQSEVSQKDKEHYTDNNENLQEICKAETLVQARKRKQTNIENRVRGNLESMFLQCPKPTLQQISRIAQQLRLEKDDFEAAGSPFTGRPLYFPLTPGPHFGTTGYGGPHFTTLYSLVPFPDGEAFPSVSVIALDSPMHSN</sequence>
<evidence type="ECO:0000256" key="2">
    <source>
        <dbReference type="ARBA" id="ARBA00023155"/>
    </source>
</evidence>
<evidence type="ECO:0000313" key="6">
    <source>
        <dbReference type="EMBL" id="KAB0386245.1"/>
    </source>
</evidence>
<evidence type="ECO:0000256" key="3">
    <source>
        <dbReference type="ARBA" id="ARBA00023242"/>
    </source>
</evidence>
<evidence type="ECO:0000256" key="1">
    <source>
        <dbReference type="ARBA" id="ARBA00023125"/>
    </source>
</evidence>
<protein>
    <recommendedName>
        <fullName evidence="5">Homeobox domain-containing protein</fullName>
    </recommendedName>
</protein>
<comment type="caution">
    <text evidence="6">The sequence shown here is derived from an EMBL/GenBank/DDBJ whole genome shotgun (WGS) entry which is preliminary data.</text>
</comment>
<feature type="domain" description="Homeobox" evidence="5">
    <location>
        <begin position="40"/>
        <end position="81"/>
    </location>
</feature>
<name>A0A5J5N108_MUNRE</name>
<dbReference type="EMBL" id="VCEB01000001">
    <property type="protein sequence ID" value="KAB0386245.1"/>
    <property type="molecule type" value="Genomic_DNA"/>
</dbReference>
<keyword evidence="1 4" id="KW-0238">DNA-binding</keyword>
<comment type="subcellular location">
    <subcellularLocation>
        <location evidence="4">Nucleus</location>
    </subcellularLocation>
</comment>
<dbReference type="GO" id="GO:0000978">
    <property type="term" value="F:RNA polymerase II cis-regulatory region sequence-specific DNA binding"/>
    <property type="evidence" value="ECO:0007669"/>
    <property type="project" value="TreeGrafter"/>
</dbReference>
<dbReference type="SUPFAM" id="SSF46689">
    <property type="entry name" value="Homeodomain-like"/>
    <property type="match status" value="1"/>
</dbReference>
<organism evidence="6 7">
    <name type="scientific">Muntiacus reevesi</name>
    <name type="common">Reeves' muntjac</name>
    <name type="synonym">Cervus reevesi</name>
    <dbReference type="NCBI Taxonomy" id="9886"/>
    <lineage>
        <taxon>Eukaryota</taxon>
        <taxon>Metazoa</taxon>
        <taxon>Chordata</taxon>
        <taxon>Craniata</taxon>
        <taxon>Vertebrata</taxon>
        <taxon>Euteleostomi</taxon>
        <taxon>Mammalia</taxon>
        <taxon>Eutheria</taxon>
        <taxon>Laurasiatheria</taxon>
        <taxon>Artiodactyla</taxon>
        <taxon>Ruminantia</taxon>
        <taxon>Pecora</taxon>
        <taxon>Cervidae</taxon>
        <taxon>Muntiacinae</taxon>
        <taxon>Muntiacus</taxon>
    </lineage>
</organism>
<dbReference type="PANTHER" id="PTHR11636">
    <property type="entry name" value="POU DOMAIN"/>
    <property type="match status" value="1"/>
</dbReference>
<gene>
    <name evidence="6" type="ORF">FD755_001201</name>
</gene>
<keyword evidence="3 4" id="KW-0539">Nucleus</keyword>
<dbReference type="GO" id="GO:0000981">
    <property type="term" value="F:DNA-binding transcription factor activity, RNA polymerase II-specific"/>
    <property type="evidence" value="ECO:0007669"/>
    <property type="project" value="TreeGrafter"/>
</dbReference>